<keyword evidence="1" id="KW-0805">Transcription regulation</keyword>
<dbReference type="InterPro" id="IPR050204">
    <property type="entry name" value="AraC_XylS_family_regulators"/>
</dbReference>
<dbReference type="GO" id="GO:0003677">
    <property type="term" value="F:DNA binding"/>
    <property type="evidence" value="ECO:0007669"/>
    <property type="project" value="UniProtKB-KW"/>
</dbReference>
<dbReference type="SMART" id="SM00342">
    <property type="entry name" value="HTH_ARAC"/>
    <property type="match status" value="1"/>
</dbReference>
<dbReference type="PANTHER" id="PTHR46796">
    <property type="entry name" value="HTH-TYPE TRANSCRIPTIONAL ACTIVATOR RHAS-RELATED"/>
    <property type="match status" value="1"/>
</dbReference>
<dbReference type="Proteomes" id="UP001160152">
    <property type="component" value="Unassembled WGS sequence"/>
</dbReference>
<keyword evidence="2" id="KW-0238">DNA-binding</keyword>
<dbReference type="InterPro" id="IPR018060">
    <property type="entry name" value="HTH_AraC"/>
</dbReference>
<dbReference type="Gene3D" id="1.10.10.60">
    <property type="entry name" value="Homeodomain-like"/>
    <property type="match status" value="1"/>
</dbReference>
<dbReference type="GO" id="GO:0006355">
    <property type="term" value="P:regulation of DNA-templated transcription"/>
    <property type="evidence" value="ECO:0007669"/>
    <property type="project" value="UniProtKB-ARBA"/>
</dbReference>
<gene>
    <name evidence="6" type="ORF">N5C70_05400</name>
</gene>
<name>A0ABD4YC19_9PSED</name>
<sequence length="312" mass="34946">MFAETRSFNDPQLHAGSIIGWDQTYDQVGRGVLSTELTQVCGSRFQIFHEVLDKRVVQQGCAPKGRLCVAVAMAAPRPPVMQGHQVASSGVALLRDGEEFVLHAPEQMHFLAANLDIVRFAQHAAVELSDQQITRVKTSSQVLVSTAALQRLCFRVFALVGEPGGMRQAVPEQQIENMLLEALLDLFHDAQDEVRCRRGNMSVSAYLVKRSQEIMLGRPDQPLSILDICGQLRVSRRTLQYSFQQITGLRPVEYLRNVRLNAVRRALLNSSLEESNVSEVAGRMGFFHLSHFAAHYRELFGEPPSATRRRSH</sequence>
<dbReference type="PANTHER" id="PTHR46796:SF12">
    <property type="entry name" value="HTH-TYPE DNA-BINDING TRANSCRIPTIONAL ACTIVATOR EUTR"/>
    <property type="match status" value="1"/>
</dbReference>
<protein>
    <submittedName>
        <fullName evidence="6">Helix-turn-helix domain-containing protein</fullName>
    </submittedName>
</protein>
<comment type="function">
    <text evidence="4">Regulatory protein of the TOL plasmid xyl operons. XylS activates the xylXYZLTEGFJQKIH operon required for the degradation of toluene, m-xylene and p-xylene.</text>
</comment>
<evidence type="ECO:0000256" key="1">
    <source>
        <dbReference type="ARBA" id="ARBA00023015"/>
    </source>
</evidence>
<reference evidence="6 7" key="1">
    <citation type="submission" date="2022-09" db="EMBL/GenBank/DDBJ databases">
        <title>Intensive care unit water sources are persistently colonized with multi-drug resistant bacteria and are the site of extensive horizontal gene transfer of antibiotic resistance genes.</title>
        <authorList>
            <person name="Diorio-Toth L."/>
        </authorList>
    </citation>
    <scope>NUCLEOTIDE SEQUENCE [LARGE SCALE GENOMIC DNA]</scope>
    <source>
        <strain evidence="6 7">GD03901</strain>
    </source>
</reference>
<feature type="domain" description="HTH araC/xylS-type" evidence="5">
    <location>
        <begin position="209"/>
        <end position="310"/>
    </location>
</feature>
<evidence type="ECO:0000256" key="2">
    <source>
        <dbReference type="ARBA" id="ARBA00023125"/>
    </source>
</evidence>
<dbReference type="Pfam" id="PF12833">
    <property type="entry name" value="HTH_18"/>
    <property type="match status" value="1"/>
</dbReference>
<evidence type="ECO:0000313" key="7">
    <source>
        <dbReference type="Proteomes" id="UP001160152"/>
    </source>
</evidence>
<organism evidence="6 7">
    <name type="scientific">Pseudomonas juntendi</name>
    <dbReference type="NCBI Taxonomy" id="2666183"/>
    <lineage>
        <taxon>Bacteria</taxon>
        <taxon>Pseudomonadati</taxon>
        <taxon>Pseudomonadota</taxon>
        <taxon>Gammaproteobacteria</taxon>
        <taxon>Pseudomonadales</taxon>
        <taxon>Pseudomonadaceae</taxon>
        <taxon>Pseudomonas</taxon>
    </lineage>
</organism>
<accession>A0ABD4YC19</accession>
<evidence type="ECO:0000256" key="4">
    <source>
        <dbReference type="ARBA" id="ARBA00037345"/>
    </source>
</evidence>
<evidence type="ECO:0000256" key="3">
    <source>
        <dbReference type="ARBA" id="ARBA00023163"/>
    </source>
</evidence>
<dbReference type="EMBL" id="JAOCBV010000001">
    <property type="protein sequence ID" value="MDH0756183.1"/>
    <property type="molecule type" value="Genomic_DNA"/>
</dbReference>
<dbReference type="InterPro" id="IPR009057">
    <property type="entry name" value="Homeodomain-like_sf"/>
</dbReference>
<comment type="caution">
    <text evidence="6">The sequence shown here is derived from an EMBL/GenBank/DDBJ whole genome shotgun (WGS) entry which is preliminary data.</text>
</comment>
<evidence type="ECO:0000259" key="5">
    <source>
        <dbReference type="PROSITE" id="PS01124"/>
    </source>
</evidence>
<keyword evidence="3" id="KW-0804">Transcription</keyword>
<dbReference type="PROSITE" id="PS01124">
    <property type="entry name" value="HTH_ARAC_FAMILY_2"/>
    <property type="match status" value="1"/>
</dbReference>
<evidence type="ECO:0000313" key="6">
    <source>
        <dbReference type="EMBL" id="MDH0756183.1"/>
    </source>
</evidence>
<dbReference type="SUPFAM" id="SSF46689">
    <property type="entry name" value="Homeodomain-like"/>
    <property type="match status" value="2"/>
</dbReference>
<dbReference type="AlphaFoldDB" id="A0ABD4YC19"/>
<proteinExistence type="predicted"/>
<dbReference type="RefSeq" id="WP_115294588.1">
    <property type="nucleotide sequence ID" value="NZ_JAOCBV010000001.1"/>
</dbReference>